<keyword evidence="3" id="KW-0808">Transferase</keyword>
<dbReference type="Pfam" id="PF07693">
    <property type="entry name" value="KAP_NTPase"/>
    <property type="match status" value="1"/>
</dbReference>
<feature type="region of interest" description="Disordered" evidence="1">
    <location>
        <begin position="1"/>
        <end position="21"/>
    </location>
</feature>
<dbReference type="EMBL" id="UOFG01000157">
    <property type="protein sequence ID" value="VAW61890.1"/>
    <property type="molecule type" value="Genomic_DNA"/>
</dbReference>
<name>A0A3B0XB98_9ZZZZ</name>
<accession>A0A3B0XB98</accession>
<dbReference type="PANTHER" id="PTHR10285">
    <property type="entry name" value="URIDINE KINASE"/>
    <property type="match status" value="1"/>
</dbReference>
<evidence type="ECO:0000313" key="3">
    <source>
        <dbReference type="EMBL" id="VAW61890.1"/>
    </source>
</evidence>
<reference evidence="3" key="1">
    <citation type="submission" date="2018-06" db="EMBL/GenBank/DDBJ databases">
        <authorList>
            <person name="Zhirakovskaya E."/>
        </authorList>
    </citation>
    <scope>NUCLEOTIDE SEQUENCE</scope>
</reference>
<sequence>MAHLKISSTNRTDEHNNSLNHNKLKKLTEKLLPSVKLLLMDEKIPPDPSLSNALAVIYIPLALSLLNKQTHSPLIVGINGSQGSGKSTLAKIIKKILEQGFNKKVISFSIDDLYKTRDQRKQLAKTLHPLLSTRGVPGTHDTELGISIFNQLLNKKQTECWIPVFDKAIDDRLPESQWTHVNGNCDIILFDGWCVGSIAQTSEQLKTPINTLEKQQDYDGRWRSFVNQQLNGPYAELFSFIDFLIMLEIPSFNKVYEWRKLQEKKLSAHTANKQGSKTAIMSDPEIEHFIMHFERITKHTLEEMPERCDILLPIEDNHQIKKISTRRASNQKN</sequence>
<dbReference type="EC" id="2.7.1.31" evidence="3"/>
<dbReference type="GO" id="GO:0008887">
    <property type="term" value="F:glycerate kinase activity"/>
    <property type="evidence" value="ECO:0007669"/>
    <property type="project" value="UniProtKB-EC"/>
</dbReference>
<organism evidence="3">
    <name type="scientific">hydrothermal vent metagenome</name>
    <dbReference type="NCBI Taxonomy" id="652676"/>
    <lineage>
        <taxon>unclassified sequences</taxon>
        <taxon>metagenomes</taxon>
        <taxon>ecological metagenomes</taxon>
    </lineage>
</organism>
<proteinExistence type="predicted"/>
<keyword evidence="3" id="KW-0418">Kinase</keyword>
<dbReference type="InterPro" id="IPR027417">
    <property type="entry name" value="P-loop_NTPase"/>
</dbReference>
<feature type="compositionally biased region" description="Polar residues" evidence="1">
    <location>
        <begin position="1"/>
        <end position="10"/>
    </location>
</feature>
<dbReference type="InterPro" id="IPR011646">
    <property type="entry name" value="KAP_P-loop"/>
</dbReference>
<protein>
    <submittedName>
        <fullName evidence="3">D-glycerate 3-kinase, plant type</fullName>
        <ecNumber evidence="3">2.7.1.31</ecNumber>
    </submittedName>
</protein>
<evidence type="ECO:0000256" key="1">
    <source>
        <dbReference type="SAM" id="MobiDB-lite"/>
    </source>
</evidence>
<dbReference type="Gene3D" id="3.40.50.300">
    <property type="entry name" value="P-loop containing nucleotide triphosphate hydrolases"/>
    <property type="match status" value="1"/>
</dbReference>
<evidence type="ECO:0000259" key="2">
    <source>
        <dbReference type="Pfam" id="PF07693"/>
    </source>
</evidence>
<dbReference type="AlphaFoldDB" id="A0A3B0XB98"/>
<dbReference type="SUPFAM" id="SSF52540">
    <property type="entry name" value="P-loop containing nucleoside triphosphate hydrolases"/>
    <property type="match status" value="1"/>
</dbReference>
<gene>
    <name evidence="3" type="ORF">MNBD_GAMMA11-762</name>
</gene>
<feature type="domain" description="KAP NTPase" evidence="2">
    <location>
        <begin position="63"/>
        <end position="135"/>
    </location>
</feature>